<proteinExistence type="predicted"/>
<dbReference type="EMBL" id="JASSZA010000001">
    <property type="protein sequence ID" value="KAK2120873.1"/>
    <property type="molecule type" value="Genomic_DNA"/>
</dbReference>
<evidence type="ECO:0000313" key="2">
    <source>
        <dbReference type="Proteomes" id="UP001266305"/>
    </source>
</evidence>
<gene>
    <name evidence="1" type="ORF">P7K49_002259</name>
</gene>
<comment type="caution">
    <text evidence="1">The sequence shown here is derived from an EMBL/GenBank/DDBJ whole genome shotgun (WGS) entry which is preliminary data.</text>
</comment>
<keyword evidence="2" id="KW-1185">Reference proteome</keyword>
<accession>A0ABQ9WGW7</accession>
<reference evidence="1 2" key="1">
    <citation type="submission" date="2023-05" db="EMBL/GenBank/DDBJ databases">
        <title>B98-5 Cell Line De Novo Hybrid Assembly: An Optical Mapping Approach.</title>
        <authorList>
            <person name="Kananen K."/>
            <person name="Auerbach J.A."/>
            <person name="Kautto E."/>
            <person name="Blachly J.S."/>
        </authorList>
    </citation>
    <scope>NUCLEOTIDE SEQUENCE [LARGE SCALE GENOMIC DNA]</scope>
    <source>
        <strain evidence="1">B95-8</strain>
        <tissue evidence="1">Cell line</tissue>
    </source>
</reference>
<name>A0ABQ9WGW7_SAGOE</name>
<sequence length="193" mass="21001">MEGEFQYSLVMGGECLQYSLVMGPHHGGECLQYSLVMGGECLQYSLVMGVSVLSTASSWGPRHGGECPQCSLVMGGECLQYSLVIGGEFQYSLIMGYSLHLESPVGHKPLTTTLEPTASDTLRSPGHTILVISKSSFQARGVKWGLGMDTRPGPFRWTSQQQVYRTETSTSDQTGVLWRTQRLPGCALTAVQK</sequence>
<organism evidence="1 2">
    <name type="scientific">Saguinus oedipus</name>
    <name type="common">Cotton-top tamarin</name>
    <name type="synonym">Oedipomidas oedipus</name>
    <dbReference type="NCBI Taxonomy" id="9490"/>
    <lineage>
        <taxon>Eukaryota</taxon>
        <taxon>Metazoa</taxon>
        <taxon>Chordata</taxon>
        <taxon>Craniata</taxon>
        <taxon>Vertebrata</taxon>
        <taxon>Euteleostomi</taxon>
        <taxon>Mammalia</taxon>
        <taxon>Eutheria</taxon>
        <taxon>Euarchontoglires</taxon>
        <taxon>Primates</taxon>
        <taxon>Haplorrhini</taxon>
        <taxon>Platyrrhini</taxon>
        <taxon>Cebidae</taxon>
        <taxon>Callitrichinae</taxon>
        <taxon>Saguinus</taxon>
    </lineage>
</organism>
<protein>
    <submittedName>
        <fullName evidence="1">Uncharacterized protein</fullName>
    </submittedName>
</protein>
<evidence type="ECO:0000313" key="1">
    <source>
        <dbReference type="EMBL" id="KAK2120873.1"/>
    </source>
</evidence>
<dbReference type="Proteomes" id="UP001266305">
    <property type="component" value="Unassembled WGS sequence"/>
</dbReference>